<dbReference type="EMBL" id="CASHSV030000206">
    <property type="protein sequence ID" value="CAJ2654437.1"/>
    <property type="molecule type" value="Genomic_DNA"/>
</dbReference>
<organism evidence="1 2">
    <name type="scientific">Trifolium pratense</name>
    <name type="common">Red clover</name>
    <dbReference type="NCBI Taxonomy" id="57577"/>
    <lineage>
        <taxon>Eukaryota</taxon>
        <taxon>Viridiplantae</taxon>
        <taxon>Streptophyta</taxon>
        <taxon>Embryophyta</taxon>
        <taxon>Tracheophyta</taxon>
        <taxon>Spermatophyta</taxon>
        <taxon>Magnoliopsida</taxon>
        <taxon>eudicotyledons</taxon>
        <taxon>Gunneridae</taxon>
        <taxon>Pentapetalae</taxon>
        <taxon>rosids</taxon>
        <taxon>fabids</taxon>
        <taxon>Fabales</taxon>
        <taxon>Fabaceae</taxon>
        <taxon>Papilionoideae</taxon>
        <taxon>50 kb inversion clade</taxon>
        <taxon>NPAAA clade</taxon>
        <taxon>Hologalegina</taxon>
        <taxon>IRL clade</taxon>
        <taxon>Trifolieae</taxon>
        <taxon>Trifolium</taxon>
    </lineage>
</organism>
<name>A0ACB0KG05_TRIPR</name>
<sequence>MKETEKGYLDPQLWHACAGGMVQIPQVNSKVYYFPQGHAEHANTNIDLRVSVPPLILCKVVAVKFLADPESDEVFAIIKLLPLRNSEFGYGEESCGGGGDGLENSEKPASFAKTLTQSDANNGGGFSVPRYCAETIFPRLDYAAEPPVQTVVAKDVHGELWKFRHIYRGTPRRHLLTTGWSSFVNQKKLVAGDSVVFLRAENGELCVGIRRAKKGIGSGFDGSSCGWTSGSGSNNGNCGIGPFGAFSFFLKEENKTSRNGFVGVDGNLSGRVRVRHEDVMEAVKLAANNQPFEVVYYPRASTPEFCVKASSVRAAMRIQWCSGMRFKMPFETEDSSRISWFMGTIASVQVVDPIRWPNSPWRLLQVTWDEPDLLQNVKRVSPWLVELVSNVPVIHFSPFTPPRKKLRFPQNLDFPLDVQFPSPTFSGNQLGLNSPLFGLSDNAPACIQGARHAQFGGISLSDLNLNNNKLQLGLFPTNIQHLDVRNRISNGNNMMTDNNKNKESLSCLLTIGKKSDKSLEKSQSDDDVVKKHQFCLFGQPILTEQQISRNCSEKDLVDESKDKEKWFLDAFSAGKGSDATEFSWQLGLDIGHCKVFMESEDVGRTLDLSLLGSYEELYKKLANMFDLEKSEMLNRVFYRDATGAVKQTGEEPFSEFMKTAKRLTILTDSGSKNVRGAWITGTHKGEHGLNASNKTGPLSIFA</sequence>
<keyword evidence="2" id="KW-1185">Reference proteome</keyword>
<comment type="caution">
    <text evidence="1">The sequence shown here is derived from an EMBL/GenBank/DDBJ whole genome shotgun (WGS) entry which is preliminary data.</text>
</comment>
<reference evidence="1" key="1">
    <citation type="submission" date="2023-10" db="EMBL/GenBank/DDBJ databases">
        <authorList>
            <person name="Rodriguez Cubillos JULIANA M."/>
            <person name="De Vega J."/>
        </authorList>
    </citation>
    <scope>NUCLEOTIDE SEQUENCE</scope>
</reference>
<accession>A0ACB0KG05</accession>
<evidence type="ECO:0000313" key="1">
    <source>
        <dbReference type="EMBL" id="CAJ2654437.1"/>
    </source>
</evidence>
<evidence type="ECO:0000313" key="2">
    <source>
        <dbReference type="Proteomes" id="UP001177021"/>
    </source>
</evidence>
<protein>
    <submittedName>
        <fullName evidence="1">Uncharacterized protein</fullName>
    </submittedName>
</protein>
<gene>
    <name evidence="1" type="ORF">MILVUS5_LOCUS21579</name>
</gene>
<dbReference type="Proteomes" id="UP001177021">
    <property type="component" value="Unassembled WGS sequence"/>
</dbReference>
<proteinExistence type="predicted"/>